<gene>
    <name evidence="7" type="ORF">SAMN02745123_02257</name>
</gene>
<dbReference type="InterPro" id="IPR000524">
    <property type="entry name" value="Tscrpt_reg_HTH_GntR"/>
</dbReference>
<evidence type="ECO:0000313" key="8">
    <source>
        <dbReference type="Proteomes" id="UP000183997"/>
    </source>
</evidence>
<accession>A0A1M6TCB0</accession>
<dbReference type="RefSeq" id="WP_072914325.1">
    <property type="nucleotide sequence ID" value="NZ_FRAR01000016.1"/>
</dbReference>
<dbReference type="AlphaFoldDB" id="A0A1M6TCB0"/>
<name>A0A1M6TCB0_9FIRM</name>
<dbReference type="SUPFAM" id="SSF46785">
    <property type="entry name" value="Winged helix' DNA-binding domain"/>
    <property type="match status" value="1"/>
</dbReference>
<evidence type="ECO:0000256" key="5">
    <source>
        <dbReference type="ARBA" id="ARBA00023163"/>
    </source>
</evidence>
<dbReference type="SUPFAM" id="SSF53383">
    <property type="entry name" value="PLP-dependent transferases"/>
    <property type="match status" value="1"/>
</dbReference>
<organism evidence="7 8">
    <name type="scientific">Desulforamulus aeronauticus DSM 10349</name>
    <dbReference type="NCBI Taxonomy" id="1121421"/>
    <lineage>
        <taxon>Bacteria</taxon>
        <taxon>Bacillati</taxon>
        <taxon>Bacillota</taxon>
        <taxon>Clostridia</taxon>
        <taxon>Eubacteriales</taxon>
        <taxon>Peptococcaceae</taxon>
        <taxon>Desulforamulus</taxon>
    </lineage>
</organism>
<dbReference type="SMART" id="SM00345">
    <property type="entry name" value="HTH_GNTR"/>
    <property type="match status" value="1"/>
</dbReference>
<evidence type="ECO:0000256" key="1">
    <source>
        <dbReference type="ARBA" id="ARBA00005384"/>
    </source>
</evidence>
<comment type="similarity">
    <text evidence="1">In the C-terminal section; belongs to the class-I pyridoxal-phosphate-dependent aminotransferase family.</text>
</comment>
<dbReference type="Pfam" id="PF00155">
    <property type="entry name" value="Aminotran_1_2"/>
    <property type="match status" value="1"/>
</dbReference>
<dbReference type="Gene3D" id="3.40.640.10">
    <property type="entry name" value="Type I PLP-dependent aspartate aminotransferase-like (Major domain)"/>
    <property type="match status" value="1"/>
</dbReference>
<dbReference type="PRINTS" id="PR00035">
    <property type="entry name" value="HTHGNTR"/>
</dbReference>
<feature type="domain" description="HTH gntR-type" evidence="6">
    <location>
        <begin position="10"/>
        <end position="78"/>
    </location>
</feature>
<dbReference type="CDD" id="cd07377">
    <property type="entry name" value="WHTH_GntR"/>
    <property type="match status" value="1"/>
</dbReference>
<keyword evidence="2" id="KW-0663">Pyridoxal phosphate</keyword>
<dbReference type="STRING" id="1121421.SAMN02745123_02257"/>
<keyword evidence="7" id="KW-0808">Transferase</keyword>
<dbReference type="CDD" id="cd00609">
    <property type="entry name" value="AAT_like"/>
    <property type="match status" value="1"/>
</dbReference>
<dbReference type="Pfam" id="PF00392">
    <property type="entry name" value="GntR"/>
    <property type="match status" value="1"/>
</dbReference>
<reference evidence="8" key="1">
    <citation type="submission" date="2016-11" db="EMBL/GenBank/DDBJ databases">
        <authorList>
            <person name="Varghese N."/>
            <person name="Submissions S."/>
        </authorList>
    </citation>
    <scope>NUCLEOTIDE SEQUENCE [LARGE SCALE GENOMIC DNA]</scope>
    <source>
        <strain evidence="8">DSM 10349</strain>
    </source>
</reference>
<dbReference type="PROSITE" id="PS50949">
    <property type="entry name" value="HTH_GNTR"/>
    <property type="match status" value="1"/>
</dbReference>
<dbReference type="InterPro" id="IPR051446">
    <property type="entry name" value="HTH_trans_reg/aminotransferase"/>
</dbReference>
<dbReference type="InterPro" id="IPR036388">
    <property type="entry name" value="WH-like_DNA-bd_sf"/>
</dbReference>
<dbReference type="InterPro" id="IPR036390">
    <property type="entry name" value="WH_DNA-bd_sf"/>
</dbReference>
<sequence>MFILDNQSLKPLYAQLYQQVKDKILAGDLKHGTKLPSSRKLSGDLQISRNTVEMAYQQLAAEGYLLNKPKSGYYIGNLDFSLVPLVQKQEQEKPKTEELRKENFTYDFRYGNLVPNDQLISKWQRLTNHCFREYRSRLADYLNIPGEPGLRKEIMKYLHDYRGVKCSLDQIIIGAGTQYSINLICQLLLRQTTTIAMEEPGFLWAYKVFQNHNFSIRPIELDDFGLKVEQLKVIESKMVYVTPSHQFPTGKIMPISRRLELVEWAMSQNGFIIEDDYSCHLRYNIKPIPSLQSLCPAQVIYLGSVSKFLFPSIRLSYLVLPEQLVTRFQEMFNGLPSVVPFLTQKTLELFMKEGNWDSYLRKTTRHYKEKHDVLIEALRKEFGDSISISGIGAGLHFLIQVKWPMKAEELIARAAEVGVNILPQSKLWFGKEDETYGMILVGFGGIEAEAIPKAIQLLREVWLS</sequence>
<keyword evidence="4" id="KW-0238">DNA-binding</keyword>
<protein>
    <submittedName>
        <fullName evidence="7">GntR family transcriptional regulator / MocR family aminotransferase</fullName>
    </submittedName>
</protein>
<evidence type="ECO:0000259" key="6">
    <source>
        <dbReference type="PROSITE" id="PS50949"/>
    </source>
</evidence>
<dbReference type="GO" id="GO:0003700">
    <property type="term" value="F:DNA-binding transcription factor activity"/>
    <property type="evidence" value="ECO:0007669"/>
    <property type="project" value="InterPro"/>
</dbReference>
<dbReference type="InterPro" id="IPR015424">
    <property type="entry name" value="PyrdxlP-dep_Trfase"/>
</dbReference>
<dbReference type="InterPro" id="IPR015421">
    <property type="entry name" value="PyrdxlP-dep_Trfase_major"/>
</dbReference>
<proteinExistence type="inferred from homology"/>
<evidence type="ECO:0000256" key="4">
    <source>
        <dbReference type="ARBA" id="ARBA00023125"/>
    </source>
</evidence>
<evidence type="ECO:0000256" key="3">
    <source>
        <dbReference type="ARBA" id="ARBA00023015"/>
    </source>
</evidence>
<dbReference type="GO" id="GO:0030170">
    <property type="term" value="F:pyridoxal phosphate binding"/>
    <property type="evidence" value="ECO:0007669"/>
    <property type="project" value="InterPro"/>
</dbReference>
<evidence type="ECO:0000256" key="2">
    <source>
        <dbReference type="ARBA" id="ARBA00022898"/>
    </source>
</evidence>
<dbReference type="Gene3D" id="1.10.10.10">
    <property type="entry name" value="Winged helix-like DNA-binding domain superfamily/Winged helix DNA-binding domain"/>
    <property type="match status" value="1"/>
</dbReference>
<keyword evidence="5" id="KW-0804">Transcription</keyword>
<dbReference type="Proteomes" id="UP000183997">
    <property type="component" value="Unassembled WGS sequence"/>
</dbReference>
<dbReference type="PANTHER" id="PTHR46577:SF1">
    <property type="entry name" value="HTH-TYPE TRANSCRIPTIONAL REGULATORY PROTEIN GABR"/>
    <property type="match status" value="1"/>
</dbReference>
<dbReference type="InterPro" id="IPR004839">
    <property type="entry name" value="Aminotransferase_I/II_large"/>
</dbReference>
<dbReference type="OrthoDB" id="9808770at2"/>
<dbReference type="EMBL" id="FRAR01000016">
    <property type="protein sequence ID" value="SHK54610.1"/>
    <property type="molecule type" value="Genomic_DNA"/>
</dbReference>
<dbReference type="PANTHER" id="PTHR46577">
    <property type="entry name" value="HTH-TYPE TRANSCRIPTIONAL REGULATORY PROTEIN GABR"/>
    <property type="match status" value="1"/>
</dbReference>
<dbReference type="GO" id="GO:0003677">
    <property type="term" value="F:DNA binding"/>
    <property type="evidence" value="ECO:0007669"/>
    <property type="project" value="UniProtKB-KW"/>
</dbReference>
<dbReference type="GO" id="GO:0008483">
    <property type="term" value="F:transaminase activity"/>
    <property type="evidence" value="ECO:0007669"/>
    <property type="project" value="UniProtKB-KW"/>
</dbReference>
<keyword evidence="8" id="KW-1185">Reference proteome</keyword>
<keyword evidence="7" id="KW-0032">Aminotransferase</keyword>
<keyword evidence="3" id="KW-0805">Transcription regulation</keyword>
<evidence type="ECO:0000313" key="7">
    <source>
        <dbReference type="EMBL" id="SHK54610.1"/>
    </source>
</evidence>